<dbReference type="InterPro" id="IPR001314">
    <property type="entry name" value="Peptidase_S1A"/>
</dbReference>
<keyword evidence="7" id="KW-0865">Zymogen</keyword>
<reference evidence="12" key="2">
    <citation type="submission" date="2025-09" db="UniProtKB">
        <authorList>
            <consortium name="Ensembl"/>
        </authorList>
    </citation>
    <scope>IDENTIFICATION</scope>
</reference>
<evidence type="ECO:0000256" key="3">
    <source>
        <dbReference type="ARBA" id="ARBA00022670"/>
    </source>
</evidence>
<dbReference type="CDD" id="cd00190">
    <property type="entry name" value="Tryp_SPc"/>
    <property type="match status" value="1"/>
</dbReference>
<comment type="subcellular location">
    <subcellularLocation>
        <location evidence="1">Secreted</location>
        <location evidence="1">Extracellular space</location>
    </subcellularLocation>
</comment>
<keyword evidence="5 10" id="KW-0378">Hydrolase</keyword>
<evidence type="ECO:0000256" key="8">
    <source>
        <dbReference type="ARBA" id="ARBA00023157"/>
    </source>
</evidence>
<accession>A0A8C9XGS0</accession>
<dbReference type="InterPro" id="IPR009003">
    <property type="entry name" value="Peptidase_S1_PA"/>
</dbReference>
<dbReference type="GeneTree" id="ENSGT00940000153216"/>
<dbReference type="GO" id="GO:0004252">
    <property type="term" value="F:serine-type endopeptidase activity"/>
    <property type="evidence" value="ECO:0007669"/>
    <property type="project" value="UniProtKB-EC"/>
</dbReference>
<dbReference type="Gene3D" id="2.40.10.10">
    <property type="entry name" value="Trypsin-like serine proteases"/>
    <property type="match status" value="3"/>
</dbReference>
<keyword evidence="6 10" id="KW-0720">Serine protease</keyword>
<dbReference type="PANTHER" id="PTHR24250">
    <property type="entry name" value="CHYMOTRYPSIN-RELATED"/>
    <property type="match status" value="1"/>
</dbReference>
<keyword evidence="4" id="KW-0222">Digestion</keyword>
<dbReference type="GO" id="GO:0006508">
    <property type="term" value="P:proteolysis"/>
    <property type="evidence" value="ECO:0007669"/>
    <property type="project" value="UniProtKB-KW"/>
</dbReference>
<dbReference type="AlphaFoldDB" id="A0A8C9XGS0"/>
<evidence type="ECO:0000256" key="6">
    <source>
        <dbReference type="ARBA" id="ARBA00022825"/>
    </source>
</evidence>
<dbReference type="PROSITE" id="PS00135">
    <property type="entry name" value="TRYPSIN_SER"/>
    <property type="match status" value="1"/>
</dbReference>
<keyword evidence="2" id="KW-0964">Secreted</keyword>
<dbReference type="PANTHER" id="PTHR24250:SF65">
    <property type="entry name" value="CHYMOTRYPSINOGEN B"/>
    <property type="match status" value="1"/>
</dbReference>
<dbReference type="InterPro" id="IPR018114">
    <property type="entry name" value="TRYPSIN_HIS"/>
</dbReference>
<gene>
    <name evidence="12" type="primary">LOC116063137</name>
</gene>
<evidence type="ECO:0000313" key="13">
    <source>
        <dbReference type="Proteomes" id="UP000694568"/>
    </source>
</evidence>
<sequence>MKTGASSEQISCLCFLLAACEVKEHGYPRTIGYSRIINGEEAVPHSWPWQVSLQYSNGFHFCGGSLVNKNWVVTAAHCDVRTPHRVILGEHDRSSNAENIQVMKVFKHPHYNYGVRFNNDIQLVKLASSAKMNTHVSPVCVAETGDYIPGGTKCVTTGWGLTHSDSPNTPTRLQQVALPLLTNEQCRRYFGNSLSRQMICAGASGVSSCKVRGANAVSFMFFTLGCVFQGDSGGPLVCQKAGAWTLVGIVSWGSGDCNPRRPAVYARVTKLRAWMDQIITAN</sequence>
<dbReference type="PROSITE" id="PS50240">
    <property type="entry name" value="TRYPSIN_DOM"/>
    <property type="match status" value="1"/>
</dbReference>
<dbReference type="InterPro" id="IPR033116">
    <property type="entry name" value="TRYPSIN_SER"/>
</dbReference>
<dbReference type="InterPro" id="IPR001254">
    <property type="entry name" value="Trypsin_dom"/>
</dbReference>
<name>A0A8C9XGS0_SANLU</name>
<proteinExistence type="predicted"/>
<dbReference type="GO" id="GO:0005576">
    <property type="term" value="C:extracellular region"/>
    <property type="evidence" value="ECO:0007669"/>
    <property type="project" value="UniProtKB-SubCell"/>
</dbReference>
<evidence type="ECO:0000256" key="5">
    <source>
        <dbReference type="ARBA" id="ARBA00022801"/>
    </source>
</evidence>
<dbReference type="GO" id="GO:0007586">
    <property type="term" value="P:digestion"/>
    <property type="evidence" value="ECO:0007669"/>
    <property type="project" value="UniProtKB-KW"/>
</dbReference>
<dbReference type="Pfam" id="PF00089">
    <property type="entry name" value="Trypsin"/>
    <property type="match status" value="1"/>
</dbReference>
<evidence type="ECO:0000313" key="12">
    <source>
        <dbReference type="Ensembl" id="ENSSLUP00000008362.1"/>
    </source>
</evidence>
<dbReference type="SUPFAM" id="SSF50494">
    <property type="entry name" value="Trypsin-like serine proteases"/>
    <property type="match status" value="1"/>
</dbReference>
<dbReference type="Proteomes" id="UP000694568">
    <property type="component" value="Unplaced"/>
</dbReference>
<reference evidence="12" key="1">
    <citation type="submission" date="2025-08" db="UniProtKB">
        <authorList>
            <consortium name="Ensembl"/>
        </authorList>
    </citation>
    <scope>IDENTIFICATION</scope>
</reference>
<evidence type="ECO:0000259" key="11">
    <source>
        <dbReference type="PROSITE" id="PS50240"/>
    </source>
</evidence>
<evidence type="ECO:0000256" key="1">
    <source>
        <dbReference type="ARBA" id="ARBA00004239"/>
    </source>
</evidence>
<evidence type="ECO:0000256" key="9">
    <source>
        <dbReference type="ARBA" id="ARBA00044036"/>
    </source>
</evidence>
<evidence type="ECO:0000256" key="4">
    <source>
        <dbReference type="ARBA" id="ARBA00022757"/>
    </source>
</evidence>
<feature type="domain" description="Peptidase S1" evidence="11">
    <location>
        <begin position="36"/>
        <end position="280"/>
    </location>
</feature>
<evidence type="ECO:0000256" key="2">
    <source>
        <dbReference type="ARBA" id="ARBA00022525"/>
    </source>
</evidence>
<dbReference type="PRINTS" id="PR00722">
    <property type="entry name" value="CHYMOTRYPSIN"/>
</dbReference>
<protein>
    <recommendedName>
        <fullName evidence="9">chymotrypsin</fullName>
        <ecNumber evidence="9">3.4.21.1</ecNumber>
    </recommendedName>
</protein>
<evidence type="ECO:0000256" key="7">
    <source>
        <dbReference type="ARBA" id="ARBA00023145"/>
    </source>
</evidence>
<dbReference type="PROSITE" id="PS51257">
    <property type="entry name" value="PROKAR_LIPOPROTEIN"/>
    <property type="match status" value="1"/>
</dbReference>
<dbReference type="FunFam" id="2.40.10.10:FF:000181">
    <property type="entry name" value="Chymotrypsinogen A"/>
    <property type="match status" value="1"/>
</dbReference>
<dbReference type="EC" id="3.4.21.1" evidence="9"/>
<keyword evidence="8" id="KW-1015">Disulfide bond</keyword>
<dbReference type="PROSITE" id="PS00134">
    <property type="entry name" value="TRYPSIN_HIS"/>
    <property type="match status" value="1"/>
</dbReference>
<dbReference type="SMART" id="SM00020">
    <property type="entry name" value="Tryp_SPc"/>
    <property type="match status" value="1"/>
</dbReference>
<organism evidence="12 13">
    <name type="scientific">Sander lucioperca</name>
    <name type="common">Pike-perch</name>
    <name type="synonym">Perca lucioperca</name>
    <dbReference type="NCBI Taxonomy" id="283035"/>
    <lineage>
        <taxon>Eukaryota</taxon>
        <taxon>Metazoa</taxon>
        <taxon>Chordata</taxon>
        <taxon>Craniata</taxon>
        <taxon>Vertebrata</taxon>
        <taxon>Euteleostomi</taxon>
        <taxon>Actinopterygii</taxon>
        <taxon>Neopterygii</taxon>
        <taxon>Teleostei</taxon>
        <taxon>Neoteleostei</taxon>
        <taxon>Acanthomorphata</taxon>
        <taxon>Eupercaria</taxon>
        <taxon>Perciformes</taxon>
        <taxon>Percoidei</taxon>
        <taxon>Percidae</taxon>
        <taxon>Luciopercinae</taxon>
        <taxon>Sander</taxon>
    </lineage>
</organism>
<evidence type="ECO:0000256" key="10">
    <source>
        <dbReference type="RuleBase" id="RU363034"/>
    </source>
</evidence>
<dbReference type="InterPro" id="IPR043504">
    <property type="entry name" value="Peptidase_S1_PA_chymotrypsin"/>
</dbReference>
<keyword evidence="3 10" id="KW-0645">Protease</keyword>
<dbReference type="Ensembl" id="ENSSLUT00000008636.1">
    <property type="protein sequence ID" value="ENSSLUP00000008362.1"/>
    <property type="gene ID" value="ENSSLUG00000003918.1"/>
</dbReference>
<keyword evidence="13" id="KW-1185">Reference proteome</keyword>